<evidence type="ECO:0000256" key="1">
    <source>
        <dbReference type="SAM" id="MobiDB-lite"/>
    </source>
</evidence>
<reference evidence="2 3" key="1">
    <citation type="journal article" date="2022" name="Front. Cell. Infect. Microbiol.">
        <title>The probiotic and immunomodulation effects of Limosilactobacillus reuteri RGW1 isolated from calf feces.</title>
        <authorList>
            <person name="Huang K."/>
            <person name="Shi W."/>
            <person name="Yang B."/>
            <person name="Wang J."/>
        </authorList>
    </citation>
    <scope>NUCLEOTIDE SEQUENCE [LARGE SCALE GENOMIC DNA]</scope>
    <source>
        <strain evidence="2 3">RGW1</strain>
    </source>
</reference>
<dbReference type="AlphaFoldDB" id="A0AAW8ZWW6"/>
<feature type="region of interest" description="Disordered" evidence="1">
    <location>
        <begin position="107"/>
        <end position="136"/>
    </location>
</feature>
<proteinExistence type="predicted"/>
<evidence type="ECO:0000313" key="2">
    <source>
        <dbReference type="EMBL" id="MDV8945876.1"/>
    </source>
</evidence>
<evidence type="ECO:0008006" key="4">
    <source>
        <dbReference type="Google" id="ProtNLM"/>
    </source>
</evidence>
<dbReference type="RefSeq" id="WP_143958571.1">
    <property type="nucleotide sequence ID" value="NZ_CP080621.1"/>
</dbReference>
<dbReference type="EMBL" id="JAOTNP010000002">
    <property type="protein sequence ID" value="MDV8945876.1"/>
    <property type="molecule type" value="Genomic_DNA"/>
</dbReference>
<sequence>MARYTSKSEFMHDFAAGATTRVSHKNVTQTYLNAERRRQRKIASFEIGGITGGIDHTAQDKEAKANGDLFSRVARRIQKQNPGMSWIKARKYARTKDPTGRAIFNMMSAGSSNKEIRDKLHLGKKGSKPSTGKMGH</sequence>
<organism evidence="2 3">
    <name type="scientific">Limosilactobacillus reuteri</name>
    <name type="common">Lactobacillus reuteri</name>
    <dbReference type="NCBI Taxonomy" id="1598"/>
    <lineage>
        <taxon>Bacteria</taxon>
        <taxon>Bacillati</taxon>
        <taxon>Bacillota</taxon>
        <taxon>Bacilli</taxon>
        <taxon>Lactobacillales</taxon>
        <taxon>Lactobacillaceae</taxon>
        <taxon>Limosilactobacillus</taxon>
    </lineage>
</organism>
<protein>
    <recommendedName>
        <fullName evidence="4">Nuclease associated modular domain-containing protein</fullName>
    </recommendedName>
</protein>
<gene>
    <name evidence="2" type="ORF">NX099_00435</name>
</gene>
<dbReference type="Proteomes" id="UP001286376">
    <property type="component" value="Unassembled WGS sequence"/>
</dbReference>
<name>A0AAW8ZWW6_LIMRT</name>
<accession>A0AAW8ZWW6</accession>
<evidence type="ECO:0000313" key="3">
    <source>
        <dbReference type="Proteomes" id="UP001286376"/>
    </source>
</evidence>
<comment type="caution">
    <text evidence="2">The sequence shown here is derived from an EMBL/GenBank/DDBJ whole genome shotgun (WGS) entry which is preliminary data.</text>
</comment>